<dbReference type="RefSeq" id="WP_136835760.1">
    <property type="nucleotide sequence ID" value="NZ_SWBQ01000002.1"/>
</dbReference>
<sequence>MKNLIFLLLFIMALLFVASGCKKSKEDAEPDYTPLFKNTTWSGEFIETGGKLQQPYVISFKDDGTLTFLHGILIPETGTWKIEKKQLIIELPKVTLKTNITGERFTNIQCSDPNRLFRYLELNKVADQVLDGTIWQGLYDGVGGNPALHFFPGKKVLIDGGSYSGGITYTYSRTSAMFYYGYHYNGIYYFYYAAIMADNTIRGIRFIGLKEEITFTLKIIP</sequence>
<keyword evidence="2" id="KW-1185">Reference proteome</keyword>
<name>A0A4U1CPP7_9SPHI</name>
<evidence type="ECO:0000313" key="2">
    <source>
        <dbReference type="Proteomes" id="UP000307244"/>
    </source>
</evidence>
<organism evidence="1 2">
    <name type="scientific">Pedobacter frigoris</name>
    <dbReference type="NCBI Taxonomy" id="2571272"/>
    <lineage>
        <taxon>Bacteria</taxon>
        <taxon>Pseudomonadati</taxon>
        <taxon>Bacteroidota</taxon>
        <taxon>Sphingobacteriia</taxon>
        <taxon>Sphingobacteriales</taxon>
        <taxon>Sphingobacteriaceae</taxon>
        <taxon>Pedobacter</taxon>
    </lineage>
</organism>
<dbReference type="AlphaFoldDB" id="A0A4U1CPP7"/>
<reference evidence="1 2" key="1">
    <citation type="submission" date="2019-04" db="EMBL/GenBank/DDBJ databases">
        <title>Pedobacter sp. RP-3-15 sp. nov., isolated from Arctic soil.</title>
        <authorList>
            <person name="Dahal R.H."/>
            <person name="Kim D.-U."/>
        </authorList>
    </citation>
    <scope>NUCLEOTIDE SEQUENCE [LARGE SCALE GENOMIC DNA]</scope>
    <source>
        <strain evidence="1 2">RP-3-15</strain>
    </source>
</reference>
<gene>
    <name evidence="1" type="ORF">FA047_09420</name>
</gene>
<evidence type="ECO:0000313" key="1">
    <source>
        <dbReference type="EMBL" id="TKC07455.1"/>
    </source>
</evidence>
<dbReference type="OrthoDB" id="9969112at2"/>
<protein>
    <submittedName>
        <fullName evidence="1">Uncharacterized protein</fullName>
    </submittedName>
</protein>
<comment type="caution">
    <text evidence="1">The sequence shown here is derived from an EMBL/GenBank/DDBJ whole genome shotgun (WGS) entry which is preliminary data.</text>
</comment>
<dbReference type="EMBL" id="SWBQ01000002">
    <property type="protein sequence ID" value="TKC07455.1"/>
    <property type="molecule type" value="Genomic_DNA"/>
</dbReference>
<proteinExistence type="predicted"/>
<dbReference type="PROSITE" id="PS51257">
    <property type="entry name" value="PROKAR_LIPOPROTEIN"/>
    <property type="match status" value="1"/>
</dbReference>
<accession>A0A4U1CPP7</accession>
<dbReference type="Proteomes" id="UP000307244">
    <property type="component" value="Unassembled WGS sequence"/>
</dbReference>